<reference evidence="2" key="1">
    <citation type="journal article" date="2015" name="Nat. Genet.">
        <title>The genome and transcriptome of the zoonotic hookworm Ancylostoma ceylanicum identify infection-specific gene families.</title>
        <authorList>
            <person name="Schwarz E.M."/>
            <person name="Hu Y."/>
            <person name="Antoshechkin I."/>
            <person name="Miller M.M."/>
            <person name="Sternberg P.W."/>
            <person name="Aroian R.V."/>
        </authorList>
    </citation>
    <scope>NUCLEOTIDE SEQUENCE</scope>
    <source>
        <strain evidence="2">HY135</strain>
    </source>
</reference>
<sequence>MYFLSSGEIFLDLHTIGSAIQSFPNISASVLNLRYSTTYLLQVDYQCIGTESEQAWKEHCLRSEVLYLKSRPVYTLPGGVAINNTNK</sequence>
<evidence type="ECO:0000313" key="2">
    <source>
        <dbReference type="Proteomes" id="UP000024635"/>
    </source>
</evidence>
<evidence type="ECO:0000313" key="1">
    <source>
        <dbReference type="EMBL" id="EYC26281.1"/>
    </source>
</evidence>
<comment type="caution">
    <text evidence="1">The sequence shown here is derived from an EMBL/GenBank/DDBJ whole genome shotgun (WGS) entry which is preliminary data.</text>
</comment>
<accession>A0A016VG54</accession>
<keyword evidence="2" id="KW-1185">Reference proteome</keyword>
<proteinExistence type="predicted"/>
<dbReference type="Proteomes" id="UP000024635">
    <property type="component" value="Unassembled WGS sequence"/>
</dbReference>
<dbReference type="EMBL" id="JARK01001346">
    <property type="protein sequence ID" value="EYC26281.1"/>
    <property type="molecule type" value="Genomic_DNA"/>
</dbReference>
<organism evidence="1 2">
    <name type="scientific">Ancylostoma ceylanicum</name>
    <dbReference type="NCBI Taxonomy" id="53326"/>
    <lineage>
        <taxon>Eukaryota</taxon>
        <taxon>Metazoa</taxon>
        <taxon>Ecdysozoa</taxon>
        <taxon>Nematoda</taxon>
        <taxon>Chromadorea</taxon>
        <taxon>Rhabditida</taxon>
        <taxon>Rhabditina</taxon>
        <taxon>Rhabditomorpha</taxon>
        <taxon>Strongyloidea</taxon>
        <taxon>Ancylostomatidae</taxon>
        <taxon>Ancylostomatinae</taxon>
        <taxon>Ancylostoma</taxon>
    </lineage>
</organism>
<name>A0A016VG54_9BILA</name>
<protein>
    <submittedName>
        <fullName evidence="1">Uncharacterized protein</fullName>
    </submittedName>
</protein>
<gene>
    <name evidence="1" type="primary">Acey_s0010.g1064</name>
    <name evidence="1" type="ORF">Y032_0010g1064</name>
</gene>
<dbReference type="AlphaFoldDB" id="A0A016VG54"/>